<proteinExistence type="inferred from homology"/>
<dbReference type="Gene3D" id="1.20.1280.170">
    <property type="entry name" value="Exocyst complex component Exo70"/>
    <property type="match status" value="1"/>
</dbReference>
<accession>A0A822XMH9</accession>
<organism evidence="6 7">
    <name type="scientific">Nelumbo nucifera</name>
    <name type="common">Sacred lotus</name>
    <dbReference type="NCBI Taxonomy" id="4432"/>
    <lineage>
        <taxon>Eukaryota</taxon>
        <taxon>Viridiplantae</taxon>
        <taxon>Streptophyta</taxon>
        <taxon>Embryophyta</taxon>
        <taxon>Tracheophyta</taxon>
        <taxon>Spermatophyta</taxon>
        <taxon>Magnoliopsida</taxon>
        <taxon>Proteales</taxon>
        <taxon>Nelumbonaceae</taxon>
        <taxon>Nelumbo</taxon>
    </lineage>
</organism>
<evidence type="ECO:0000313" key="7">
    <source>
        <dbReference type="Proteomes" id="UP000607653"/>
    </source>
</evidence>
<evidence type="ECO:0000313" key="6">
    <source>
        <dbReference type="EMBL" id="DAD19975.1"/>
    </source>
</evidence>
<comment type="caution">
    <text evidence="6">The sequence shown here is derived from an EMBL/GenBank/DDBJ whole genome shotgun (WGS) entry which is preliminary data.</text>
</comment>
<dbReference type="GO" id="GO:0006887">
    <property type="term" value="P:exocytosis"/>
    <property type="evidence" value="ECO:0007669"/>
    <property type="project" value="UniProtKB-KW"/>
</dbReference>
<dbReference type="Pfam" id="PF03081">
    <property type="entry name" value="Exo70_C"/>
    <property type="match status" value="1"/>
</dbReference>
<keyword evidence="2 3" id="KW-0813">Transport</keyword>
<dbReference type="InterPro" id="IPR004140">
    <property type="entry name" value="Exo70"/>
</dbReference>
<keyword evidence="7" id="KW-1185">Reference proteome</keyword>
<dbReference type="InterPro" id="IPR016159">
    <property type="entry name" value="Cullin_repeat-like_dom_sf"/>
</dbReference>
<dbReference type="GO" id="GO:0015031">
    <property type="term" value="P:protein transport"/>
    <property type="evidence" value="ECO:0007669"/>
    <property type="project" value="UniProtKB-KW"/>
</dbReference>
<evidence type="ECO:0000256" key="3">
    <source>
        <dbReference type="RuleBase" id="RU365026"/>
    </source>
</evidence>
<evidence type="ECO:0000256" key="4">
    <source>
        <dbReference type="SAM" id="MobiDB-lite"/>
    </source>
</evidence>
<comment type="function">
    <text evidence="3">Component of the exocyst complex.</text>
</comment>
<dbReference type="EMBL" id="DUZY01000001">
    <property type="protein sequence ID" value="DAD19975.1"/>
    <property type="molecule type" value="Genomic_DNA"/>
</dbReference>
<sequence>MLSDFESAIQKDPSKSSVPSGGLHPLNRYVMNCLSLLVDYSGNLSDIIANGPVPMQSPLPKSYYSSPSWVDNQSSAISVRLVWIILVVL</sequence>
<keyword evidence="3" id="KW-0268">Exocytosis</keyword>
<dbReference type="PANTHER" id="PTHR12542:SF17">
    <property type="entry name" value="EXOCYST SUBUNIT EXO70 FAMILY PROTEIN"/>
    <property type="match status" value="1"/>
</dbReference>
<evidence type="ECO:0000256" key="1">
    <source>
        <dbReference type="ARBA" id="ARBA00006756"/>
    </source>
</evidence>
<dbReference type="GO" id="GO:0000145">
    <property type="term" value="C:exocyst"/>
    <property type="evidence" value="ECO:0007669"/>
    <property type="project" value="InterPro"/>
</dbReference>
<dbReference type="PANTHER" id="PTHR12542">
    <property type="entry name" value="EXOCYST COMPLEX PROTEIN EXO70"/>
    <property type="match status" value="1"/>
</dbReference>
<dbReference type="SUPFAM" id="SSF74788">
    <property type="entry name" value="Cullin repeat-like"/>
    <property type="match status" value="1"/>
</dbReference>
<feature type="domain" description="Exocyst complex subunit Exo70 C-terminal" evidence="5">
    <location>
        <begin position="1"/>
        <end position="88"/>
    </location>
</feature>
<keyword evidence="3" id="KW-0653">Protein transport</keyword>
<evidence type="ECO:0000259" key="5">
    <source>
        <dbReference type="Pfam" id="PF03081"/>
    </source>
</evidence>
<dbReference type="AlphaFoldDB" id="A0A822XMH9"/>
<dbReference type="InterPro" id="IPR046364">
    <property type="entry name" value="Exo70_C"/>
</dbReference>
<feature type="region of interest" description="Disordered" evidence="4">
    <location>
        <begin position="1"/>
        <end position="23"/>
    </location>
</feature>
<reference evidence="6 7" key="1">
    <citation type="journal article" date="2020" name="Mol. Biol. Evol.">
        <title>Distinct Expression and Methylation Patterns for Genes with Different Fates following a Single Whole-Genome Duplication in Flowering Plants.</title>
        <authorList>
            <person name="Shi T."/>
            <person name="Rahmani R.S."/>
            <person name="Gugger P.F."/>
            <person name="Wang M."/>
            <person name="Li H."/>
            <person name="Zhang Y."/>
            <person name="Li Z."/>
            <person name="Wang Q."/>
            <person name="Van de Peer Y."/>
            <person name="Marchal K."/>
            <person name="Chen J."/>
        </authorList>
    </citation>
    <scope>NUCLEOTIDE SEQUENCE [LARGE SCALE GENOMIC DNA]</scope>
    <source>
        <tissue evidence="6">Leaf</tissue>
    </source>
</reference>
<dbReference type="GO" id="GO:0005546">
    <property type="term" value="F:phosphatidylinositol-4,5-bisphosphate binding"/>
    <property type="evidence" value="ECO:0007669"/>
    <property type="project" value="InterPro"/>
</dbReference>
<comment type="similarity">
    <text evidence="1 3">Belongs to the EXO70 family.</text>
</comment>
<dbReference type="Proteomes" id="UP000607653">
    <property type="component" value="Unassembled WGS sequence"/>
</dbReference>
<evidence type="ECO:0000256" key="2">
    <source>
        <dbReference type="ARBA" id="ARBA00022448"/>
    </source>
</evidence>
<gene>
    <name evidence="6" type="ORF">HUJ06_021438</name>
</gene>
<name>A0A822XMH9_NELNU</name>
<protein>
    <recommendedName>
        <fullName evidence="3">Exocyst subunit Exo70 family protein</fullName>
    </recommendedName>
</protein>